<keyword evidence="3" id="KW-1185">Reference proteome</keyword>
<evidence type="ECO:0000313" key="1">
    <source>
        <dbReference type="EMBL" id="KAG0120659.1"/>
    </source>
</evidence>
<dbReference type="EMBL" id="JADDUC010000060">
    <property type="protein sequence ID" value="KAG0120659.1"/>
    <property type="molecule type" value="Genomic_DNA"/>
</dbReference>
<protein>
    <submittedName>
        <fullName evidence="1">Uncharacterized protein</fullName>
    </submittedName>
</protein>
<organism evidence="1">
    <name type="scientific">Lamprotornis superbus</name>
    <dbReference type="NCBI Taxonomy" id="245042"/>
    <lineage>
        <taxon>Eukaryota</taxon>
        <taxon>Metazoa</taxon>
        <taxon>Chordata</taxon>
        <taxon>Craniata</taxon>
        <taxon>Vertebrata</taxon>
        <taxon>Euteleostomi</taxon>
        <taxon>Archelosauria</taxon>
        <taxon>Archosauria</taxon>
        <taxon>Dinosauria</taxon>
        <taxon>Saurischia</taxon>
        <taxon>Theropoda</taxon>
        <taxon>Coelurosauria</taxon>
        <taxon>Aves</taxon>
        <taxon>Neognathae</taxon>
        <taxon>Neoaves</taxon>
        <taxon>Telluraves</taxon>
        <taxon>Australaves</taxon>
        <taxon>Passeriformes</taxon>
        <taxon>Sturnidae</taxon>
        <taxon>Lamprotornis</taxon>
    </lineage>
</organism>
<reference evidence="1" key="1">
    <citation type="submission" date="2020-10" db="EMBL/GenBank/DDBJ databases">
        <title>Feather gene expression reveals the developmental basis of iridescence in African starlings.</title>
        <authorList>
            <person name="Rubenstein D.R."/>
        </authorList>
    </citation>
    <scope>NUCLEOTIDE SEQUENCE</scope>
    <source>
        <strain evidence="1">SS15</strain>
        <tissue evidence="1">Liver</tissue>
    </source>
</reference>
<gene>
    <name evidence="2" type="ORF">IHE44_0012306</name>
    <name evidence="1" type="ORF">IHE44_012174</name>
</gene>
<proteinExistence type="predicted"/>
<reference evidence="2" key="3">
    <citation type="submission" date="2022-01" db="EMBL/GenBank/DDBJ databases">
        <authorList>
            <person name="Rubenstein D.R."/>
        </authorList>
    </citation>
    <scope>NUCLEOTIDE SEQUENCE</scope>
    <source>
        <strain evidence="2">SS15</strain>
        <tissue evidence="2">Liver</tissue>
    </source>
</reference>
<dbReference type="EMBL" id="JADDUC020000005">
    <property type="protein sequence ID" value="KAI1239193.1"/>
    <property type="molecule type" value="Genomic_DNA"/>
</dbReference>
<dbReference type="Proteomes" id="UP000618051">
    <property type="component" value="Unassembled WGS sequence"/>
</dbReference>
<accession>A0A835NSY3</accession>
<reference evidence="2 3" key="2">
    <citation type="journal article" date="2021" name="J. Hered.">
        <title>Feather Gene Expression Elucidates the Developmental Basis of Plumage Iridescence in African Starlings.</title>
        <authorList>
            <person name="Rubenstein D.R."/>
            <person name="Corvelo A."/>
            <person name="MacManes M.D."/>
            <person name="Maia R."/>
            <person name="Narzisi G."/>
            <person name="Rousaki A."/>
            <person name="Vandenabeele P."/>
            <person name="Shawkey M.D."/>
            <person name="Solomon J."/>
        </authorList>
    </citation>
    <scope>NUCLEOTIDE SEQUENCE [LARGE SCALE GENOMIC DNA]</scope>
    <source>
        <strain evidence="2">SS15</strain>
    </source>
</reference>
<dbReference type="AlphaFoldDB" id="A0A835NSY3"/>
<evidence type="ECO:0000313" key="2">
    <source>
        <dbReference type="EMBL" id="KAI1239193.1"/>
    </source>
</evidence>
<comment type="caution">
    <text evidence="1">The sequence shown here is derived from an EMBL/GenBank/DDBJ whole genome shotgun (WGS) entry which is preliminary data.</text>
</comment>
<evidence type="ECO:0000313" key="3">
    <source>
        <dbReference type="Proteomes" id="UP000618051"/>
    </source>
</evidence>
<sequence length="65" mass="7272">MMLRAHQLYHQGIGNPTLLPNLSLSNELFLTPDVENVMLYTPQIGHAPFVRKGRPCGPRKDDESG</sequence>
<name>A0A835NSY3_9PASS</name>